<sequence>MVLHLWVLTWKRWSVRIAIERVILLEFPRTQEGLLLLSPKEEVFQLRPPLQMHWSLSVMVQDLMIRVIKLRRNLPTLHSWLSHPFPPIHLLTM</sequence>
<reference evidence="1" key="1">
    <citation type="journal article" date="2019" name="Sci. Rep.">
        <title>Draft genome of Tanacetum cinerariifolium, the natural source of mosquito coil.</title>
        <authorList>
            <person name="Yamashiro T."/>
            <person name="Shiraishi A."/>
            <person name="Satake H."/>
            <person name="Nakayama K."/>
        </authorList>
    </citation>
    <scope>NUCLEOTIDE SEQUENCE</scope>
</reference>
<dbReference type="EMBL" id="BKCJ011205226">
    <property type="protein sequence ID" value="GFD03462.1"/>
    <property type="molecule type" value="Genomic_DNA"/>
</dbReference>
<proteinExistence type="predicted"/>
<dbReference type="AlphaFoldDB" id="A0A699SZE4"/>
<name>A0A699SZE4_TANCI</name>
<gene>
    <name evidence="1" type="ORF">Tci_875431</name>
</gene>
<comment type="caution">
    <text evidence="1">The sequence shown here is derived from an EMBL/GenBank/DDBJ whole genome shotgun (WGS) entry which is preliminary data.</text>
</comment>
<accession>A0A699SZE4</accession>
<protein>
    <submittedName>
        <fullName evidence="1">Uncharacterized protein</fullName>
    </submittedName>
</protein>
<evidence type="ECO:0000313" key="1">
    <source>
        <dbReference type="EMBL" id="GFD03462.1"/>
    </source>
</evidence>
<feature type="non-terminal residue" evidence="1">
    <location>
        <position position="93"/>
    </location>
</feature>
<organism evidence="1">
    <name type="scientific">Tanacetum cinerariifolium</name>
    <name type="common">Dalmatian daisy</name>
    <name type="synonym">Chrysanthemum cinerariifolium</name>
    <dbReference type="NCBI Taxonomy" id="118510"/>
    <lineage>
        <taxon>Eukaryota</taxon>
        <taxon>Viridiplantae</taxon>
        <taxon>Streptophyta</taxon>
        <taxon>Embryophyta</taxon>
        <taxon>Tracheophyta</taxon>
        <taxon>Spermatophyta</taxon>
        <taxon>Magnoliopsida</taxon>
        <taxon>eudicotyledons</taxon>
        <taxon>Gunneridae</taxon>
        <taxon>Pentapetalae</taxon>
        <taxon>asterids</taxon>
        <taxon>campanulids</taxon>
        <taxon>Asterales</taxon>
        <taxon>Asteraceae</taxon>
        <taxon>Asteroideae</taxon>
        <taxon>Anthemideae</taxon>
        <taxon>Anthemidinae</taxon>
        <taxon>Tanacetum</taxon>
    </lineage>
</organism>